<evidence type="ECO:0008006" key="10">
    <source>
        <dbReference type="Google" id="ProtNLM"/>
    </source>
</evidence>
<keyword evidence="5 7" id="KW-1133">Transmembrane helix</keyword>
<evidence type="ECO:0000256" key="2">
    <source>
        <dbReference type="ARBA" id="ARBA00007475"/>
    </source>
</evidence>
<comment type="subcellular location">
    <subcellularLocation>
        <location evidence="1">Endoplasmic reticulum membrane</location>
        <topology evidence="1">Multi-pass membrane protein</topology>
    </subcellularLocation>
</comment>
<dbReference type="RefSeq" id="XP_015466059.1">
    <property type="nucleotide sequence ID" value="XM_015613118.1"/>
</dbReference>
<dbReference type="EMBL" id="LMYN01000111">
    <property type="protein sequence ID" value="KRZ99956.1"/>
    <property type="molecule type" value="Genomic_DNA"/>
</dbReference>
<dbReference type="InterPro" id="IPR025929">
    <property type="entry name" value="INSIG_fam"/>
</dbReference>
<gene>
    <name evidence="8" type="ORF">AC631_04289</name>
</gene>
<dbReference type="PANTHER" id="PTHR15301:SF3">
    <property type="entry name" value="PROTEIN NSG1-RELATED"/>
    <property type="match status" value="1"/>
</dbReference>
<comment type="caution">
    <text evidence="8">The sequence shown here is derived from an EMBL/GenBank/DDBJ whole genome shotgun (WGS) entry which is preliminary data.</text>
</comment>
<feature type="transmembrane region" description="Helical" evidence="7">
    <location>
        <begin position="281"/>
        <end position="299"/>
    </location>
</feature>
<dbReference type="GO" id="GO:0016126">
    <property type="term" value="P:sterol biosynthetic process"/>
    <property type="evidence" value="ECO:0007669"/>
    <property type="project" value="TreeGrafter"/>
</dbReference>
<dbReference type="AlphaFoldDB" id="A0A0V1PV67"/>
<evidence type="ECO:0000313" key="8">
    <source>
        <dbReference type="EMBL" id="KRZ99956.1"/>
    </source>
</evidence>
<dbReference type="GeneID" id="26841298"/>
<sequence>MSASTPNSFKNRVFSSTSLKNMLNSVSNSGTSTPNVMEKTDSVVNLTKPSLYGIYNDNSLLNLNKESEDVDEYIEGSKLYINSPRKQNIDGESPVASGPKGSRRTEVPVIIRWIKTFIKVVILAGAAYLYNETSKHIHNNHIQVSKLTYEPLFITNMFLSNFIHKLKPFSSYTTANTYSINWIDNFLALSIQGLIMSLIHPMMDCILPASLTKRLLSSDPNSSRNRDAHLFNDLVRALVTFLGISYAVRKIEWSSSLQVLMIWSLLNPGLWLLLDGTISGFLSSLLIATLACLCVYMQNYELVVQYANQFFQIGKDDDFIAIWLYVGSFFFCGLIIFGKLGRGLFGH</sequence>
<evidence type="ECO:0000256" key="3">
    <source>
        <dbReference type="ARBA" id="ARBA00022692"/>
    </source>
</evidence>
<dbReference type="Proteomes" id="UP000054251">
    <property type="component" value="Unassembled WGS sequence"/>
</dbReference>
<evidence type="ECO:0000256" key="4">
    <source>
        <dbReference type="ARBA" id="ARBA00022824"/>
    </source>
</evidence>
<keyword evidence="3 7" id="KW-0812">Transmembrane</keyword>
<feature type="transmembrane region" description="Helical" evidence="7">
    <location>
        <begin position="319"/>
        <end position="337"/>
    </location>
</feature>
<organism evidence="8 9">
    <name type="scientific">Debaryomyces fabryi</name>
    <dbReference type="NCBI Taxonomy" id="58627"/>
    <lineage>
        <taxon>Eukaryota</taxon>
        <taxon>Fungi</taxon>
        <taxon>Dikarya</taxon>
        <taxon>Ascomycota</taxon>
        <taxon>Saccharomycotina</taxon>
        <taxon>Pichiomycetes</taxon>
        <taxon>Debaryomycetaceae</taxon>
        <taxon>Debaryomyces</taxon>
    </lineage>
</organism>
<reference evidence="8 9" key="1">
    <citation type="submission" date="2015-11" db="EMBL/GenBank/DDBJ databases">
        <title>The genome of Debaryomyces fabryi.</title>
        <authorList>
            <person name="Tafer H."/>
            <person name="Lopandic K."/>
        </authorList>
    </citation>
    <scope>NUCLEOTIDE SEQUENCE [LARGE SCALE GENOMIC DNA]</scope>
    <source>
        <strain evidence="8 9">CBS 789</strain>
    </source>
</reference>
<accession>A0A0V1PV67</accession>
<dbReference type="PANTHER" id="PTHR15301">
    <property type="entry name" value="INSULIN-INDUCED GENE 1"/>
    <property type="match status" value="1"/>
</dbReference>
<protein>
    <recommendedName>
        <fullName evidence="10">Protein NSG2</fullName>
    </recommendedName>
</protein>
<evidence type="ECO:0000313" key="9">
    <source>
        <dbReference type="Proteomes" id="UP000054251"/>
    </source>
</evidence>
<dbReference type="OrthoDB" id="205546at2759"/>
<evidence type="ECO:0000256" key="6">
    <source>
        <dbReference type="ARBA" id="ARBA00023136"/>
    </source>
</evidence>
<evidence type="ECO:0000256" key="5">
    <source>
        <dbReference type="ARBA" id="ARBA00022989"/>
    </source>
</evidence>
<comment type="similarity">
    <text evidence="2">Belongs to the INSIG family.</text>
</comment>
<proteinExistence type="inferred from homology"/>
<keyword evidence="6 7" id="KW-0472">Membrane</keyword>
<dbReference type="GO" id="GO:0005789">
    <property type="term" value="C:endoplasmic reticulum membrane"/>
    <property type="evidence" value="ECO:0007669"/>
    <property type="project" value="UniProtKB-SubCell"/>
</dbReference>
<evidence type="ECO:0000256" key="7">
    <source>
        <dbReference type="SAM" id="Phobius"/>
    </source>
</evidence>
<keyword evidence="4" id="KW-0256">Endoplasmic reticulum</keyword>
<dbReference type="Pfam" id="PF07281">
    <property type="entry name" value="INSIG"/>
    <property type="match status" value="1"/>
</dbReference>
<name>A0A0V1PV67_9ASCO</name>
<evidence type="ECO:0000256" key="1">
    <source>
        <dbReference type="ARBA" id="ARBA00004477"/>
    </source>
</evidence>
<keyword evidence="9" id="KW-1185">Reference proteome</keyword>